<protein>
    <submittedName>
        <fullName evidence="1">Uncharacterized protein</fullName>
    </submittedName>
</protein>
<proteinExistence type="predicted"/>
<comment type="caution">
    <text evidence="1">The sequence shown here is derived from an EMBL/GenBank/DDBJ whole genome shotgun (WGS) entry which is preliminary data.</text>
</comment>
<evidence type="ECO:0000313" key="1">
    <source>
        <dbReference type="EMBL" id="CAB3367175.1"/>
    </source>
</evidence>
<organism evidence="1 2">
    <name type="scientific">Cloeon dipterum</name>
    <dbReference type="NCBI Taxonomy" id="197152"/>
    <lineage>
        <taxon>Eukaryota</taxon>
        <taxon>Metazoa</taxon>
        <taxon>Ecdysozoa</taxon>
        <taxon>Arthropoda</taxon>
        <taxon>Hexapoda</taxon>
        <taxon>Insecta</taxon>
        <taxon>Pterygota</taxon>
        <taxon>Palaeoptera</taxon>
        <taxon>Ephemeroptera</taxon>
        <taxon>Pisciforma</taxon>
        <taxon>Baetidae</taxon>
        <taxon>Cloeon</taxon>
    </lineage>
</organism>
<dbReference type="EMBL" id="CADEPI010000029">
    <property type="protein sequence ID" value="CAB3367175.1"/>
    <property type="molecule type" value="Genomic_DNA"/>
</dbReference>
<dbReference type="Proteomes" id="UP000494165">
    <property type="component" value="Unassembled WGS sequence"/>
</dbReference>
<evidence type="ECO:0000313" key="2">
    <source>
        <dbReference type="Proteomes" id="UP000494165"/>
    </source>
</evidence>
<keyword evidence="2" id="KW-1185">Reference proteome</keyword>
<sequence length="69" mass="7534">MITEKIEELSDAIEIELRGMESGARDGFLSNLSTAIALALQAIAERLPEVPYGQKESVNAAQEQEEDVD</sequence>
<gene>
    <name evidence="1" type="ORF">CLODIP_2_CD04279</name>
</gene>
<reference evidence="1 2" key="1">
    <citation type="submission" date="2020-04" db="EMBL/GenBank/DDBJ databases">
        <authorList>
            <person name="Alioto T."/>
            <person name="Alioto T."/>
            <person name="Gomez Garrido J."/>
        </authorList>
    </citation>
    <scope>NUCLEOTIDE SEQUENCE [LARGE SCALE GENOMIC DNA]</scope>
</reference>
<dbReference type="AlphaFoldDB" id="A0A8S1CFR2"/>
<name>A0A8S1CFR2_9INSE</name>
<accession>A0A8S1CFR2</accession>